<comment type="caution">
    <text evidence="2">The sequence shown here is derived from an EMBL/GenBank/DDBJ whole genome shotgun (WGS) entry which is preliminary data.</text>
</comment>
<reference evidence="2 3" key="1">
    <citation type="journal article" date="2017" name="Biochemistry">
        <title>Identification of the Biosynthetic Pathway for the Antibiotic Bicyclomycin.</title>
        <authorList>
            <person name="Patteson J."/>
            <person name="Cai W."/>
            <person name="Johnson R.A."/>
            <person name="Santa Maria K."/>
            <person name="Li B."/>
        </authorList>
    </citation>
    <scope>NUCLEOTIDE SEQUENCE [LARGE SCALE GENOMIC DNA]</scope>
    <source>
        <strain evidence="2 3">ATCC 21532</strain>
    </source>
</reference>
<organism evidence="2 3">
    <name type="scientific">Streptomyces cinnamoneus</name>
    <name type="common">Streptoverticillium cinnamoneum</name>
    <dbReference type="NCBI Taxonomy" id="53446"/>
    <lineage>
        <taxon>Bacteria</taxon>
        <taxon>Bacillati</taxon>
        <taxon>Actinomycetota</taxon>
        <taxon>Actinomycetes</taxon>
        <taxon>Kitasatosporales</taxon>
        <taxon>Streptomycetaceae</taxon>
        <taxon>Streptomyces</taxon>
        <taxon>Streptomyces cinnamoneus group</taxon>
    </lineage>
</organism>
<sequence>MDTLENGLLPVPGARLYFEVRGTGPLLLLVPGGASDAEVFGPLADELAAHYRVVSYDPRGISRSVLDGPPPEPWLDVQADDASRLLGHLAGPDGTGRVFGSCAGGLVALELMARIPHRILWAVVHEPPAMGLLPDAERHAAFFEEVYATFRREGVPAALDRLRVVFGGRPAPVLPEATDNSAFFLSHVMLPSTRCLPDVRALTAVADRVVMAAGRTSRTHDVSRPTAVLAQRLRRELVEFPGGHVGYAKQPARFAARLVELLDGIRPSPTATRL</sequence>
<dbReference type="EMBL" id="NHZO01000145">
    <property type="protein sequence ID" value="PHQ51532.1"/>
    <property type="molecule type" value="Genomic_DNA"/>
</dbReference>
<dbReference type="Pfam" id="PF12697">
    <property type="entry name" value="Abhydrolase_6"/>
    <property type="match status" value="1"/>
</dbReference>
<dbReference type="InterPro" id="IPR050471">
    <property type="entry name" value="AB_hydrolase"/>
</dbReference>
<dbReference type="Gene3D" id="3.40.50.1820">
    <property type="entry name" value="alpha/beta hydrolase"/>
    <property type="match status" value="1"/>
</dbReference>
<dbReference type="OrthoDB" id="3210164at2"/>
<dbReference type="InterPro" id="IPR029058">
    <property type="entry name" value="AB_hydrolase_fold"/>
</dbReference>
<dbReference type="Proteomes" id="UP000222531">
    <property type="component" value="Unassembled WGS sequence"/>
</dbReference>
<keyword evidence="3" id="KW-1185">Reference proteome</keyword>
<gene>
    <name evidence="2" type="ORF">BLA24_13590</name>
</gene>
<dbReference type="SUPFAM" id="SSF53474">
    <property type="entry name" value="alpha/beta-Hydrolases"/>
    <property type="match status" value="1"/>
</dbReference>
<dbReference type="GO" id="GO:0046503">
    <property type="term" value="P:glycerolipid catabolic process"/>
    <property type="evidence" value="ECO:0007669"/>
    <property type="project" value="TreeGrafter"/>
</dbReference>
<dbReference type="PANTHER" id="PTHR43433:SF5">
    <property type="entry name" value="AB HYDROLASE-1 DOMAIN-CONTAINING PROTEIN"/>
    <property type="match status" value="1"/>
</dbReference>
<evidence type="ECO:0000313" key="3">
    <source>
        <dbReference type="Proteomes" id="UP000222531"/>
    </source>
</evidence>
<accession>A0A2G1XJW6</accession>
<feature type="domain" description="AB hydrolase-1" evidence="1">
    <location>
        <begin position="27"/>
        <end position="256"/>
    </location>
</feature>
<dbReference type="GO" id="GO:0004806">
    <property type="term" value="F:triacylglycerol lipase activity"/>
    <property type="evidence" value="ECO:0007669"/>
    <property type="project" value="TreeGrafter"/>
</dbReference>
<name>A0A2G1XJW6_STRCJ</name>
<evidence type="ECO:0000259" key="1">
    <source>
        <dbReference type="Pfam" id="PF12697"/>
    </source>
</evidence>
<evidence type="ECO:0000313" key="2">
    <source>
        <dbReference type="EMBL" id="PHQ51532.1"/>
    </source>
</evidence>
<dbReference type="PANTHER" id="PTHR43433">
    <property type="entry name" value="HYDROLASE, ALPHA/BETA FOLD FAMILY PROTEIN"/>
    <property type="match status" value="1"/>
</dbReference>
<proteinExistence type="predicted"/>
<protein>
    <recommendedName>
        <fullName evidence="1">AB hydrolase-1 domain-containing protein</fullName>
    </recommendedName>
</protein>
<dbReference type="RefSeq" id="WP_099199241.1">
    <property type="nucleotide sequence ID" value="NZ_JBIRXA010000002.1"/>
</dbReference>
<dbReference type="AlphaFoldDB" id="A0A2G1XJW6"/>
<dbReference type="InterPro" id="IPR000073">
    <property type="entry name" value="AB_hydrolase_1"/>
</dbReference>